<evidence type="ECO:0000256" key="5">
    <source>
        <dbReference type="ARBA" id="ARBA00022723"/>
    </source>
</evidence>
<dbReference type="GO" id="GO:0005506">
    <property type="term" value="F:iron ion binding"/>
    <property type="evidence" value="ECO:0007669"/>
    <property type="project" value="InterPro"/>
</dbReference>
<evidence type="ECO:0000256" key="6">
    <source>
        <dbReference type="ARBA" id="ARBA00023002"/>
    </source>
</evidence>
<keyword evidence="11" id="KW-0812">Transmembrane</keyword>
<dbReference type="InterPro" id="IPR036396">
    <property type="entry name" value="Cyt_P450_sf"/>
</dbReference>
<dbReference type="PROSITE" id="PS00086">
    <property type="entry name" value="CYTOCHROME_P450"/>
    <property type="match status" value="1"/>
</dbReference>
<dbReference type="PANTHER" id="PTHR46300:SF7">
    <property type="entry name" value="P450, PUTATIVE (EUROFUNG)-RELATED"/>
    <property type="match status" value="1"/>
</dbReference>
<evidence type="ECO:0000256" key="10">
    <source>
        <dbReference type="RuleBase" id="RU000461"/>
    </source>
</evidence>
<evidence type="ECO:0000313" key="13">
    <source>
        <dbReference type="Proteomes" id="UP000807353"/>
    </source>
</evidence>
<dbReference type="SUPFAM" id="SSF48264">
    <property type="entry name" value="Cytochrome P450"/>
    <property type="match status" value="1"/>
</dbReference>
<keyword evidence="6 10" id="KW-0560">Oxidoreductase</keyword>
<keyword evidence="4 9" id="KW-0349">Heme</keyword>
<dbReference type="Gene3D" id="1.10.630.10">
    <property type="entry name" value="Cytochrome P450"/>
    <property type="match status" value="1"/>
</dbReference>
<keyword evidence="11" id="KW-1133">Transmembrane helix</keyword>
<evidence type="ECO:0000256" key="7">
    <source>
        <dbReference type="ARBA" id="ARBA00023004"/>
    </source>
</evidence>
<dbReference type="GO" id="GO:0020037">
    <property type="term" value="F:heme binding"/>
    <property type="evidence" value="ECO:0007669"/>
    <property type="project" value="InterPro"/>
</dbReference>
<organism evidence="12 13">
    <name type="scientific">Collybia nuda</name>
    <dbReference type="NCBI Taxonomy" id="64659"/>
    <lineage>
        <taxon>Eukaryota</taxon>
        <taxon>Fungi</taxon>
        <taxon>Dikarya</taxon>
        <taxon>Basidiomycota</taxon>
        <taxon>Agaricomycotina</taxon>
        <taxon>Agaricomycetes</taxon>
        <taxon>Agaricomycetidae</taxon>
        <taxon>Agaricales</taxon>
        <taxon>Tricholomatineae</taxon>
        <taxon>Clitocybaceae</taxon>
        <taxon>Collybia</taxon>
    </lineage>
</organism>
<evidence type="ECO:0000256" key="1">
    <source>
        <dbReference type="ARBA" id="ARBA00001971"/>
    </source>
</evidence>
<reference evidence="12" key="1">
    <citation type="submission" date="2020-11" db="EMBL/GenBank/DDBJ databases">
        <authorList>
            <consortium name="DOE Joint Genome Institute"/>
            <person name="Ahrendt S."/>
            <person name="Riley R."/>
            <person name="Andreopoulos W."/>
            <person name="Labutti K."/>
            <person name="Pangilinan J."/>
            <person name="Ruiz-Duenas F.J."/>
            <person name="Barrasa J.M."/>
            <person name="Sanchez-Garcia M."/>
            <person name="Camarero S."/>
            <person name="Miyauchi S."/>
            <person name="Serrano A."/>
            <person name="Linde D."/>
            <person name="Babiker R."/>
            <person name="Drula E."/>
            <person name="Ayuso-Fernandez I."/>
            <person name="Pacheco R."/>
            <person name="Padilla G."/>
            <person name="Ferreira P."/>
            <person name="Barriuso J."/>
            <person name="Kellner H."/>
            <person name="Castanera R."/>
            <person name="Alfaro M."/>
            <person name="Ramirez L."/>
            <person name="Pisabarro A.G."/>
            <person name="Kuo A."/>
            <person name="Tritt A."/>
            <person name="Lipzen A."/>
            <person name="He G."/>
            <person name="Yan M."/>
            <person name="Ng V."/>
            <person name="Cullen D."/>
            <person name="Martin F."/>
            <person name="Rosso M.-N."/>
            <person name="Henrissat B."/>
            <person name="Hibbett D."/>
            <person name="Martinez A.T."/>
            <person name="Grigoriev I.V."/>
        </authorList>
    </citation>
    <scope>NUCLEOTIDE SEQUENCE</scope>
    <source>
        <strain evidence="12">CBS 247.69</strain>
    </source>
</reference>
<dbReference type="GO" id="GO:0004497">
    <property type="term" value="F:monooxygenase activity"/>
    <property type="evidence" value="ECO:0007669"/>
    <property type="project" value="UniProtKB-KW"/>
</dbReference>
<accession>A0A9P5YHC7</accession>
<comment type="similarity">
    <text evidence="3 10">Belongs to the cytochrome P450 family.</text>
</comment>
<comment type="caution">
    <text evidence="12">The sequence shown here is derived from an EMBL/GenBank/DDBJ whole genome shotgun (WGS) entry which is preliminary data.</text>
</comment>
<sequence>MGIAYYPYTILVGTVITLILWSHVSKKRSGLGRLPLPPGPKGYPLVGSFFDMPRERPWLEYDKWGKVYGDMVYFKVLGQGYLILGSNTRVNDILEKRSANYSDRTSMPMLLDLMGWDFNMTFLPYGPKWRRHRRAFHKHFHGGAVGKYQPVQFKETHAFLRRLLTAPEDFMHHVQHASGATIMDIVYGIKVSEKGDPYLAKAEQALQGISEAGMLGHILVDLLPFLKRVPNWMPGAGFKRRAAFWKSVNMDMVEKPFARVEESLREGNAAPSLAASLIEALPSERNDRRAEEEQLAKDITAVAYIGGADTTVSAVQFFFLAMAMYPDVQRKGQAEIDAVIGSSRLPGYGDRSSLPYINGIVKETMRWQLVSPLGFGHMCSNDDEYNGYLIPKGTLVLGNAWTILHDPKTYPSPDEFQPERWLKDGQIDPDIQDPTVAAFGFGRRICPGRYFSDNSMYIMIALVLSVYNIRPPVDDQGNPVNLKPEPTSGLLSFPAPFKCSIKPRSQAAENLIREERVVLD</sequence>
<evidence type="ECO:0000256" key="9">
    <source>
        <dbReference type="PIRSR" id="PIRSR602401-1"/>
    </source>
</evidence>
<gene>
    <name evidence="12" type="ORF">BDZ94DRAFT_1245941</name>
</gene>
<dbReference type="PRINTS" id="PR00463">
    <property type="entry name" value="EP450I"/>
</dbReference>
<keyword evidence="5 9" id="KW-0479">Metal-binding</keyword>
<evidence type="ECO:0000256" key="4">
    <source>
        <dbReference type="ARBA" id="ARBA00022617"/>
    </source>
</evidence>
<keyword evidence="13" id="KW-1185">Reference proteome</keyword>
<comment type="cofactor">
    <cofactor evidence="1 9">
        <name>heme</name>
        <dbReference type="ChEBI" id="CHEBI:30413"/>
    </cofactor>
</comment>
<evidence type="ECO:0000256" key="3">
    <source>
        <dbReference type="ARBA" id="ARBA00010617"/>
    </source>
</evidence>
<dbReference type="EMBL" id="MU150232">
    <property type="protein sequence ID" value="KAF9468660.1"/>
    <property type="molecule type" value="Genomic_DNA"/>
</dbReference>
<feature type="binding site" description="axial binding residue" evidence="9">
    <location>
        <position position="446"/>
    </location>
    <ligand>
        <name>heme</name>
        <dbReference type="ChEBI" id="CHEBI:30413"/>
    </ligand>
    <ligandPart>
        <name>Fe</name>
        <dbReference type="ChEBI" id="CHEBI:18248"/>
    </ligandPart>
</feature>
<keyword evidence="8 10" id="KW-0503">Monooxygenase</keyword>
<evidence type="ECO:0000256" key="2">
    <source>
        <dbReference type="ARBA" id="ARBA00005179"/>
    </source>
</evidence>
<dbReference type="InterPro" id="IPR050364">
    <property type="entry name" value="Cytochrome_P450_fung"/>
</dbReference>
<evidence type="ECO:0000313" key="12">
    <source>
        <dbReference type="EMBL" id="KAF9468660.1"/>
    </source>
</evidence>
<evidence type="ECO:0000256" key="8">
    <source>
        <dbReference type="ARBA" id="ARBA00023033"/>
    </source>
</evidence>
<keyword evidence="7 9" id="KW-0408">Iron</keyword>
<dbReference type="Pfam" id="PF00067">
    <property type="entry name" value="p450"/>
    <property type="match status" value="1"/>
</dbReference>
<feature type="transmembrane region" description="Helical" evidence="11">
    <location>
        <begin position="6"/>
        <end position="24"/>
    </location>
</feature>
<dbReference type="PANTHER" id="PTHR46300">
    <property type="entry name" value="P450, PUTATIVE (EUROFUNG)-RELATED-RELATED"/>
    <property type="match status" value="1"/>
</dbReference>
<protein>
    <submittedName>
        <fullName evidence="12">Cytochrome P450</fullName>
    </submittedName>
</protein>
<dbReference type="AlphaFoldDB" id="A0A9P5YHC7"/>
<dbReference type="InterPro" id="IPR001128">
    <property type="entry name" value="Cyt_P450"/>
</dbReference>
<dbReference type="OrthoDB" id="2789670at2759"/>
<evidence type="ECO:0000256" key="11">
    <source>
        <dbReference type="SAM" id="Phobius"/>
    </source>
</evidence>
<name>A0A9P5YHC7_9AGAR</name>
<comment type="pathway">
    <text evidence="2">Secondary metabolite biosynthesis.</text>
</comment>
<dbReference type="GO" id="GO:0016705">
    <property type="term" value="F:oxidoreductase activity, acting on paired donors, with incorporation or reduction of molecular oxygen"/>
    <property type="evidence" value="ECO:0007669"/>
    <property type="project" value="InterPro"/>
</dbReference>
<keyword evidence="11" id="KW-0472">Membrane</keyword>
<dbReference type="InterPro" id="IPR002401">
    <property type="entry name" value="Cyt_P450_E_grp-I"/>
</dbReference>
<dbReference type="InterPro" id="IPR017972">
    <property type="entry name" value="Cyt_P450_CS"/>
</dbReference>
<proteinExistence type="inferred from homology"/>
<dbReference type="CDD" id="cd11065">
    <property type="entry name" value="CYP64-like"/>
    <property type="match status" value="1"/>
</dbReference>
<dbReference type="Proteomes" id="UP000807353">
    <property type="component" value="Unassembled WGS sequence"/>
</dbReference>